<evidence type="ECO:0000256" key="1">
    <source>
        <dbReference type="ARBA" id="ARBA00001947"/>
    </source>
</evidence>
<evidence type="ECO:0000256" key="2">
    <source>
        <dbReference type="ARBA" id="ARBA00004196"/>
    </source>
</evidence>
<feature type="domain" description="M23ase beta-sheet core" evidence="9">
    <location>
        <begin position="313"/>
        <end position="407"/>
    </location>
</feature>
<keyword evidence="7" id="KW-0482">Metalloprotease</keyword>
<evidence type="ECO:0000259" key="10">
    <source>
        <dbReference type="Pfam" id="PF19425"/>
    </source>
</evidence>
<dbReference type="RefSeq" id="WP_279250950.1">
    <property type="nucleotide sequence ID" value="NZ_SHNO01000003.1"/>
</dbReference>
<dbReference type="InterPro" id="IPR045834">
    <property type="entry name" value="Csd3_N2"/>
</dbReference>
<evidence type="ECO:0000256" key="4">
    <source>
        <dbReference type="ARBA" id="ARBA00022723"/>
    </source>
</evidence>
<dbReference type="Gene3D" id="2.70.70.10">
    <property type="entry name" value="Glucose Permease (Domain IIA)"/>
    <property type="match status" value="1"/>
</dbReference>
<keyword evidence="8" id="KW-0472">Membrane</keyword>
<gene>
    <name evidence="11" type="ORF">EYC82_17605</name>
</gene>
<evidence type="ECO:0000256" key="7">
    <source>
        <dbReference type="ARBA" id="ARBA00023049"/>
    </source>
</evidence>
<dbReference type="Pfam" id="PF19425">
    <property type="entry name" value="Csd3_N2"/>
    <property type="match status" value="1"/>
</dbReference>
<dbReference type="Proteomes" id="UP001143304">
    <property type="component" value="Unassembled WGS sequence"/>
</dbReference>
<proteinExistence type="predicted"/>
<keyword evidence="8" id="KW-1133">Transmembrane helix</keyword>
<reference evidence="11" key="1">
    <citation type="submission" date="2019-02" db="EMBL/GenBank/DDBJ databases">
        <authorList>
            <person name="Li S.-H."/>
        </authorList>
    </citation>
    <scope>NUCLEOTIDE SEQUENCE</scope>
    <source>
        <strain evidence="11">IMCC11814</strain>
    </source>
</reference>
<keyword evidence="6" id="KW-0862">Zinc</keyword>
<keyword evidence="4" id="KW-0479">Metal-binding</keyword>
<dbReference type="InterPro" id="IPR011055">
    <property type="entry name" value="Dup_hybrid_motif"/>
</dbReference>
<feature type="domain" description="Csd3-like second N-terminal" evidence="10">
    <location>
        <begin position="181"/>
        <end position="300"/>
    </location>
</feature>
<evidence type="ECO:0000256" key="8">
    <source>
        <dbReference type="SAM" id="Phobius"/>
    </source>
</evidence>
<feature type="transmembrane region" description="Helical" evidence="8">
    <location>
        <begin position="20"/>
        <end position="40"/>
    </location>
</feature>
<keyword evidence="5" id="KW-0378">Hydrolase</keyword>
<evidence type="ECO:0000313" key="12">
    <source>
        <dbReference type="Proteomes" id="UP001143304"/>
    </source>
</evidence>
<evidence type="ECO:0000256" key="3">
    <source>
        <dbReference type="ARBA" id="ARBA00022670"/>
    </source>
</evidence>
<keyword evidence="8" id="KW-0812">Transmembrane</keyword>
<evidence type="ECO:0000256" key="6">
    <source>
        <dbReference type="ARBA" id="ARBA00022833"/>
    </source>
</evidence>
<keyword evidence="12" id="KW-1185">Reference proteome</keyword>
<dbReference type="EMBL" id="SHNO01000003">
    <property type="protein sequence ID" value="MCX2979158.1"/>
    <property type="molecule type" value="Genomic_DNA"/>
</dbReference>
<evidence type="ECO:0000259" key="9">
    <source>
        <dbReference type="Pfam" id="PF01551"/>
    </source>
</evidence>
<accession>A0ABT3TA51</accession>
<dbReference type="SUPFAM" id="SSF51261">
    <property type="entry name" value="Duplicated hybrid motif"/>
    <property type="match status" value="1"/>
</dbReference>
<dbReference type="InterPro" id="IPR016047">
    <property type="entry name" value="M23ase_b-sheet_dom"/>
</dbReference>
<comment type="cofactor">
    <cofactor evidence="1">
        <name>Zn(2+)</name>
        <dbReference type="ChEBI" id="CHEBI:29105"/>
    </cofactor>
</comment>
<evidence type="ECO:0000256" key="5">
    <source>
        <dbReference type="ARBA" id="ARBA00022801"/>
    </source>
</evidence>
<comment type="caution">
    <text evidence="11">The sequence shown here is derived from an EMBL/GenBank/DDBJ whole genome shotgun (WGS) entry which is preliminary data.</text>
</comment>
<dbReference type="Gene3D" id="3.10.450.350">
    <property type="match status" value="2"/>
</dbReference>
<organism evidence="11 12">
    <name type="scientific">Candidatus Marimicrobium litorale</name>
    <dbReference type="NCBI Taxonomy" id="2518991"/>
    <lineage>
        <taxon>Bacteria</taxon>
        <taxon>Pseudomonadati</taxon>
        <taxon>Pseudomonadota</taxon>
        <taxon>Gammaproteobacteria</taxon>
        <taxon>Cellvibrionales</taxon>
        <taxon>Halieaceae</taxon>
        <taxon>Marimicrobium</taxon>
    </lineage>
</organism>
<name>A0ABT3TA51_9GAMM</name>
<dbReference type="Pfam" id="PF01551">
    <property type="entry name" value="Peptidase_M23"/>
    <property type="match status" value="1"/>
</dbReference>
<keyword evidence="3" id="KW-0645">Protease</keyword>
<dbReference type="PANTHER" id="PTHR21666">
    <property type="entry name" value="PEPTIDASE-RELATED"/>
    <property type="match status" value="1"/>
</dbReference>
<evidence type="ECO:0000313" key="11">
    <source>
        <dbReference type="EMBL" id="MCX2979158.1"/>
    </source>
</evidence>
<comment type="subcellular location">
    <subcellularLocation>
        <location evidence="2">Cell envelope</location>
    </subcellularLocation>
</comment>
<sequence>MSGANQPRGTSNLLDPRLRFARVPLLATLAFGLVFAIVYLDNSTRHDYDQQWKRLDSGLTHFDPGLTERVNDAEASSNTPVATATPPWFEQEVSRGDTLSIIFKRAGYDERDVHTIVNEAENGRSLAKIFPGETIAFQSDSSGTLTGVKHIVSPLEAVTYRLTDSGFERQVETRSPDARQAWISGVIRSSLFNAGQEAGVSQGMIMNMATIFGGVVDFALDPRRGDTMQLLYEELFLDGKKIRDGDIIAASFTNQGETFNAFRYTDTRGETNYYNEEGFSMRKAFLMAPLDFTRISSNFNLRRLHPIYKTTRPHRGTDYAAPTGTPVYASGDGRVVKSGYTKANGNYVFIRHGDRYVTRYLHLHKRAVSAGRRVTQGQIIGTVGATGTATGPHLHYEFLVNGVHRNPRSVVKQLPKAKQLPRDEMENFQLTVNRASKQLIKLRSGNSVAMSAPADANLSAN</sequence>
<protein>
    <submittedName>
        <fullName evidence="11">Peptidase M23</fullName>
    </submittedName>
</protein>
<dbReference type="PANTHER" id="PTHR21666:SF288">
    <property type="entry name" value="CELL DIVISION PROTEIN YTFB"/>
    <property type="match status" value="1"/>
</dbReference>
<dbReference type="CDD" id="cd12797">
    <property type="entry name" value="M23_peptidase"/>
    <property type="match status" value="1"/>
</dbReference>
<dbReference type="InterPro" id="IPR050570">
    <property type="entry name" value="Cell_wall_metabolism_enzyme"/>
</dbReference>